<evidence type="ECO:0000256" key="8">
    <source>
        <dbReference type="SAM" id="MobiDB-lite"/>
    </source>
</evidence>
<dbReference type="InterPro" id="IPR006083">
    <property type="entry name" value="PRK/URK"/>
</dbReference>
<evidence type="ECO:0000256" key="5">
    <source>
        <dbReference type="ARBA" id="ARBA00022777"/>
    </source>
</evidence>
<evidence type="ECO:0000256" key="1">
    <source>
        <dbReference type="ARBA" id="ARBA00004690"/>
    </source>
</evidence>
<keyword evidence="12" id="KW-1185">Reference proteome</keyword>
<comment type="pathway">
    <text evidence="1 7">Pyrimidine metabolism; UMP biosynthesis via salvage pathway; UMP from uridine: step 1/1.</text>
</comment>
<gene>
    <name evidence="11" type="ORF">MUCCIDRAFT_105638</name>
</gene>
<comment type="catalytic activity">
    <reaction evidence="7">
        <text>cytidine + ATP = CMP + ADP + H(+)</text>
        <dbReference type="Rhea" id="RHEA:24674"/>
        <dbReference type="ChEBI" id="CHEBI:15378"/>
        <dbReference type="ChEBI" id="CHEBI:17562"/>
        <dbReference type="ChEBI" id="CHEBI:30616"/>
        <dbReference type="ChEBI" id="CHEBI:60377"/>
        <dbReference type="ChEBI" id="CHEBI:456216"/>
        <dbReference type="EC" id="2.7.1.48"/>
    </reaction>
</comment>
<feature type="domain" description="Phosphoribosyltransferase" evidence="10">
    <location>
        <begin position="266"/>
        <end position="469"/>
    </location>
</feature>
<evidence type="ECO:0000256" key="3">
    <source>
        <dbReference type="ARBA" id="ARBA00022679"/>
    </source>
</evidence>
<dbReference type="InterPro" id="IPR027417">
    <property type="entry name" value="P-loop_NTPase"/>
</dbReference>
<comment type="catalytic activity">
    <reaction evidence="7">
        <text>uridine + ATP = UMP + ADP + H(+)</text>
        <dbReference type="Rhea" id="RHEA:16825"/>
        <dbReference type="ChEBI" id="CHEBI:15378"/>
        <dbReference type="ChEBI" id="CHEBI:16704"/>
        <dbReference type="ChEBI" id="CHEBI:30616"/>
        <dbReference type="ChEBI" id="CHEBI:57865"/>
        <dbReference type="ChEBI" id="CHEBI:456216"/>
        <dbReference type="EC" id="2.7.1.48"/>
    </reaction>
</comment>
<dbReference type="GO" id="GO:0044206">
    <property type="term" value="P:UMP salvage"/>
    <property type="evidence" value="ECO:0007669"/>
    <property type="project" value="UniProtKB-UniPathway"/>
</dbReference>
<evidence type="ECO:0000256" key="6">
    <source>
        <dbReference type="ARBA" id="ARBA00022840"/>
    </source>
</evidence>
<comment type="caution">
    <text evidence="11">The sequence shown here is derived from an EMBL/GenBank/DDBJ whole genome shotgun (WGS) entry which is preliminary data.</text>
</comment>
<dbReference type="SUPFAM" id="SSF53271">
    <property type="entry name" value="PRTase-like"/>
    <property type="match status" value="1"/>
</dbReference>
<keyword evidence="4 7" id="KW-0547">Nucleotide-binding</keyword>
<dbReference type="UniPathway" id="UPA00574">
    <property type="reaction ID" value="UER00637"/>
</dbReference>
<evidence type="ECO:0000259" key="10">
    <source>
        <dbReference type="Pfam" id="PF14681"/>
    </source>
</evidence>
<dbReference type="Gene3D" id="3.40.50.300">
    <property type="entry name" value="P-loop containing nucleotide triphosphate hydrolases"/>
    <property type="match status" value="1"/>
</dbReference>
<proteinExistence type="inferred from homology"/>
<evidence type="ECO:0000259" key="9">
    <source>
        <dbReference type="Pfam" id="PF00485"/>
    </source>
</evidence>
<evidence type="ECO:0000256" key="7">
    <source>
        <dbReference type="RuleBase" id="RU003825"/>
    </source>
</evidence>
<dbReference type="STRING" id="747725.A0A168Q4A2"/>
<sequence length="474" mass="53220">MTSSESSNHHHKKTLHLNSQGRKPWYHADGSIADPYMIGVAGGSASGKTSVAERILKNLNVPWVVIISMDSFYNVLSPENSKLAHQNRFDFDHPSAFDYDLLFETLVKLKEGKSVTVPIYNFSTHSREQATTTIYGANVIIFEGILALYDKRIRDMMDMRIFVDTDSDIQLARRLQRDILLRGRDVEGILDQYTRYVKPSFDNYVRPTMKHADVIIPRGLENAIAIDLMTKHIQSQLQENMINLRWGLLDTPVSGQLPDTVTVLPAKNQIRGIHTILRNYKTPRDEFIFYADRLAVLLMENAVSCLPSEPVTVTTPVNATYQGLKFSQKICGVSILRAGGTMEAGLKRVFADAVIGKLLIQTDPNTGDPELHYCKLPKEIGDYDIILMDAMVGTGAAALMAIRVLLDHEVPEERIIFVSFLAAQIGLTVITNAFPRVKIVTSMVDPSFNRQKLWIEPGIGNFGDRYFGTEEDED</sequence>
<dbReference type="UniPathway" id="UPA00579">
    <property type="reaction ID" value="UER00640"/>
</dbReference>
<dbReference type="GO" id="GO:0004849">
    <property type="term" value="F:uridine kinase activity"/>
    <property type="evidence" value="ECO:0007669"/>
    <property type="project" value="UniProtKB-EC"/>
</dbReference>
<dbReference type="NCBIfam" id="NF001097">
    <property type="entry name" value="PRK00129.1"/>
    <property type="match status" value="1"/>
</dbReference>
<dbReference type="Pfam" id="PF14681">
    <property type="entry name" value="UPRTase"/>
    <property type="match status" value="1"/>
</dbReference>
<dbReference type="PANTHER" id="PTHR10285">
    <property type="entry name" value="URIDINE KINASE"/>
    <property type="match status" value="1"/>
</dbReference>
<dbReference type="GO" id="GO:0005524">
    <property type="term" value="F:ATP binding"/>
    <property type="evidence" value="ECO:0007669"/>
    <property type="project" value="UniProtKB-KW"/>
</dbReference>
<dbReference type="CDD" id="cd02023">
    <property type="entry name" value="UMPK"/>
    <property type="match status" value="1"/>
</dbReference>
<comment type="similarity">
    <text evidence="2 7">Belongs to the uridine kinase family.</text>
</comment>
<dbReference type="NCBIfam" id="NF004018">
    <property type="entry name" value="PRK05480.1"/>
    <property type="match status" value="1"/>
</dbReference>
<dbReference type="EMBL" id="AMYB01000001">
    <property type="protein sequence ID" value="OAD08671.1"/>
    <property type="molecule type" value="Genomic_DNA"/>
</dbReference>
<dbReference type="NCBIfam" id="TIGR00235">
    <property type="entry name" value="udk"/>
    <property type="match status" value="1"/>
</dbReference>
<evidence type="ECO:0000256" key="2">
    <source>
        <dbReference type="ARBA" id="ARBA00005408"/>
    </source>
</evidence>
<keyword evidence="6 7" id="KW-0067">ATP-binding</keyword>
<comment type="pathway">
    <text evidence="7">Pyrimidine metabolism; CTP biosynthesis via salvage pathway; CTP from cytidine: step 1/3.</text>
</comment>
<name>A0A168Q4A2_MUCCL</name>
<dbReference type="OrthoDB" id="738517at2759"/>
<dbReference type="Proteomes" id="UP000077051">
    <property type="component" value="Unassembled WGS sequence"/>
</dbReference>
<evidence type="ECO:0000313" key="12">
    <source>
        <dbReference type="Proteomes" id="UP000077051"/>
    </source>
</evidence>
<keyword evidence="5 7" id="KW-0418">Kinase</keyword>
<dbReference type="VEuPathDB" id="FungiDB:MUCCIDRAFT_105638"/>
<dbReference type="FunFam" id="3.40.50.2020:FF:000010">
    <property type="entry name" value="Uridine-cytidine kinase"/>
    <property type="match status" value="1"/>
</dbReference>
<dbReference type="GO" id="GO:0044211">
    <property type="term" value="P:CTP salvage"/>
    <property type="evidence" value="ECO:0007669"/>
    <property type="project" value="UniProtKB-UniPathway"/>
</dbReference>
<dbReference type="CDD" id="cd06223">
    <property type="entry name" value="PRTases_typeI"/>
    <property type="match status" value="1"/>
</dbReference>
<dbReference type="GO" id="GO:0043771">
    <property type="term" value="F:cytidine kinase activity"/>
    <property type="evidence" value="ECO:0007669"/>
    <property type="project" value="RHEA"/>
</dbReference>
<evidence type="ECO:0000313" key="11">
    <source>
        <dbReference type="EMBL" id="OAD08671.1"/>
    </source>
</evidence>
<protein>
    <recommendedName>
        <fullName evidence="7">Uridine kinase</fullName>
        <ecNumber evidence="7">2.7.1.48</ecNumber>
    </recommendedName>
</protein>
<dbReference type="InterPro" id="IPR000836">
    <property type="entry name" value="PRTase_dom"/>
</dbReference>
<keyword evidence="3 7" id="KW-0808">Transferase</keyword>
<feature type="domain" description="Phosphoribulokinase/uridine kinase" evidence="9">
    <location>
        <begin position="37"/>
        <end position="224"/>
    </location>
</feature>
<feature type="region of interest" description="Disordered" evidence="8">
    <location>
        <begin position="1"/>
        <end position="22"/>
    </location>
</feature>
<evidence type="ECO:0000256" key="4">
    <source>
        <dbReference type="ARBA" id="ARBA00022741"/>
    </source>
</evidence>
<reference evidence="11 12" key="1">
    <citation type="submission" date="2015-06" db="EMBL/GenBank/DDBJ databases">
        <title>Expansion of signal transduction pathways in fungi by whole-genome duplication.</title>
        <authorList>
            <consortium name="DOE Joint Genome Institute"/>
            <person name="Corrochano L.M."/>
            <person name="Kuo A."/>
            <person name="Marcet-Houben M."/>
            <person name="Polaino S."/>
            <person name="Salamov A."/>
            <person name="Villalobos J.M."/>
            <person name="Alvarez M.I."/>
            <person name="Avalos J."/>
            <person name="Benito E.P."/>
            <person name="Benoit I."/>
            <person name="Burger G."/>
            <person name="Camino L.P."/>
            <person name="Canovas D."/>
            <person name="Cerda-Olmedo E."/>
            <person name="Cheng J.-F."/>
            <person name="Dominguez A."/>
            <person name="Elias M."/>
            <person name="Eslava A.P."/>
            <person name="Glaser F."/>
            <person name="Grimwood J."/>
            <person name="Gutierrez G."/>
            <person name="Heitman J."/>
            <person name="Henrissat B."/>
            <person name="Iturriaga E.A."/>
            <person name="Lang B.F."/>
            <person name="Lavin J.L."/>
            <person name="Lee S."/>
            <person name="Li W."/>
            <person name="Lindquist E."/>
            <person name="Lopez-Garcia S."/>
            <person name="Luque E.M."/>
            <person name="Marcos A.T."/>
            <person name="Martin J."/>
            <person name="Mccluskey K."/>
            <person name="Medina H.R."/>
            <person name="Miralles-Duran A."/>
            <person name="Miyazaki A."/>
            <person name="Munoz-Torres E."/>
            <person name="Oguiza J.A."/>
            <person name="Ohm R."/>
            <person name="Olmedo M."/>
            <person name="Orejas M."/>
            <person name="Ortiz-Castellanos L."/>
            <person name="Pisabarro A.G."/>
            <person name="Rodriguez-Romero J."/>
            <person name="Ruiz-Herrera J."/>
            <person name="Ruiz-Vazquez R."/>
            <person name="Sanz C."/>
            <person name="Schackwitz W."/>
            <person name="Schmutz J."/>
            <person name="Shahriari M."/>
            <person name="Shelest E."/>
            <person name="Silva-Franco F."/>
            <person name="Soanes D."/>
            <person name="Syed K."/>
            <person name="Tagua V.G."/>
            <person name="Talbot N.J."/>
            <person name="Thon M."/>
            <person name="De Vries R.P."/>
            <person name="Wiebenga A."/>
            <person name="Yadav J.S."/>
            <person name="Braun E.L."/>
            <person name="Baker S."/>
            <person name="Garre V."/>
            <person name="Horwitz B."/>
            <person name="Torres-Martinez S."/>
            <person name="Idnurm A."/>
            <person name="Herrera-Estrella A."/>
            <person name="Gabaldon T."/>
            <person name="Grigoriev I.V."/>
        </authorList>
    </citation>
    <scope>NUCLEOTIDE SEQUENCE [LARGE SCALE GENOMIC DNA]</scope>
    <source>
        <strain evidence="11 12">CBS 277.49</strain>
    </source>
</reference>
<dbReference type="EC" id="2.7.1.48" evidence="7"/>
<dbReference type="Pfam" id="PF00485">
    <property type="entry name" value="PRK"/>
    <property type="match status" value="1"/>
</dbReference>
<dbReference type="SUPFAM" id="SSF52540">
    <property type="entry name" value="P-loop containing nucleoside triphosphate hydrolases"/>
    <property type="match status" value="1"/>
</dbReference>
<dbReference type="PRINTS" id="PR00988">
    <property type="entry name" value="URIDINKINASE"/>
</dbReference>
<dbReference type="AlphaFoldDB" id="A0A168Q4A2"/>
<dbReference type="InterPro" id="IPR029057">
    <property type="entry name" value="PRTase-like"/>
</dbReference>
<accession>A0A168Q4A2</accession>
<dbReference type="InterPro" id="IPR000764">
    <property type="entry name" value="Uridine_kinase-like"/>
</dbReference>
<organism evidence="11 12">
    <name type="scientific">Mucor lusitanicus CBS 277.49</name>
    <dbReference type="NCBI Taxonomy" id="747725"/>
    <lineage>
        <taxon>Eukaryota</taxon>
        <taxon>Fungi</taxon>
        <taxon>Fungi incertae sedis</taxon>
        <taxon>Mucoromycota</taxon>
        <taxon>Mucoromycotina</taxon>
        <taxon>Mucoromycetes</taxon>
        <taxon>Mucorales</taxon>
        <taxon>Mucorineae</taxon>
        <taxon>Mucoraceae</taxon>
        <taxon>Mucor</taxon>
    </lineage>
</organism>
<dbReference type="FunFam" id="3.40.50.300:FF:002070">
    <property type="entry name" value="Uridine kinase"/>
    <property type="match status" value="1"/>
</dbReference>
<dbReference type="Gene3D" id="3.40.50.2020">
    <property type="match status" value="1"/>
</dbReference>